<organism evidence="1 2">
    <name type="scientific">Holothuria leucospilota</name>
    <name type="common">Black long sea cucumber</name>
    <name type="synonym">Mertensiothuria leucospilota</name>
    <dbReference type="NCBI Taxonomy" id="206669"/>
    <lineage>
        <taxon>Eukaryota</taxon>
        <taxon>Metazoa</taxon>
        <taxon>Echinodermata</taxon>
        <taxon>Eleutherozoa</taxon>
        <taxon>Echinozoa</taxon>
        <taxon>Holothuroidea</taxon>
        <taxon>Aspidochirotacea</taxon>
        <taxon>Aspidochirotida</taxon>
        <taxon>Holothuriidae</taxon>
        <taxon>Holothuria</taxon>
    </lineage>
</organism>
<gene>
    <name evidence="1" type="ORF">HOLleu_12612</name>
</gene>
<dbReference type="EMBL" id="JAIZAY010000005">
    <property type="protein sequence ID" value="KAJ8041720.1"/>
    <property type="molecule type" value="Genomic_DNA"/>
</dbReference>
<keyword evidence="2" id="KW-1185">Reference proteome</keyword>
<dbReference type="AlphaFoldDB" id="A0A9Q1CBM0"/>
<evidence type="ECO:0000313" key="1">
    <source>
        <dbReference type="EMBL" id="KAJ8041720.1"/>
    </source>
</evidence>
<proteinExistence type="predicted"/>
<name>A0A9Q1CBM0_HOLLE</name>
<evidence type="ECO:0000313" key="2">
    <source>
        <dbReference type="Proteomes" id="UP001152320"/>
    </source>
</evidence>
<accession>A0A9Q1CBM0</accession>
<comment type="caution">
    <text evidence="1">The sequence shown here is derived from an EMBL/GenBank/DDBJ whole genome shotgun (WGS) entry which is preliminary data.</text>
</comment>
<dbReference type="Proteomes" id="UP001152320">
    <property type="component" value="Chromosome 5"/>
</dbReference>
<sequence>MRSPKVKKQNFQRIPKINIWGHQRSKSKISQVFPRSSSGVTRGQKAKFAKNLQDPRSIGVESLSRHFLPFSFFVIFGGVQRSCEVSRDQIGKTS</sequence>
<reference evidence="1" key="1">
    <citation type="submission" date="2021-10" db="EMBL/GenBank/DDBJ databases">
        <title>Tropical sea cucumber genome reveals ecological adaptation and Cuvierian tubules defense mechanism.</title>
        <authorList>
            <person name="Chen T."/>
        </authorList>
    </citation>
    <scope>NUCLEOTIDE SEQUENCE</scope>
    <source>
        <strain evidence="1">Nanhai2018</strain>
        <tissue evidence="1">Muscle</tissue>
    </source>
</reference>
<protein>
    <submittedName>
        <fullName evidence="1">Uncharacterized protein</fullName>
    </submittedName>
</protein>